<protein>
    <recommendedName>
        <fullName evidence="3">Cytochrome P450</fullName>
    </recommendedName>
</protein>
<dbReference type="STRING" id="156980.SAMN04489745_0788"/>
<reference evidence="1 2" key="1">
    <citation type="submission" date="2016-10" db="EMBL/GenBank/DDBJ databases">
        <authorList>
            <person name="de Groot N.N."/>
        </authorList>
    </citation>
    <scope>NUCLEOTIDE SEQUENCE [LARGE SCALE GENOMIC DNA]</scope>
    <source>
        <strain evidence="1 2">DSM 10495</strain>
    </source>
</reference>
<accession>A0A1H4KTH1</accession>
<evidence type="ECO:0000313" key="1">
    <source>
        <dbReference type="EMBL" id="SEB61703.1"/>
    </source>
</evidence>
<gene>
    <name evidence="1" type="ORF">SAMN04489745_0788</name>
</gene>
<proteinExistence type="predicted"/>
<dbReference type="RefSeq" id="WP_139244639.1">
    <property type="nucleotide sequence ID" value="NZ_FNSN01000003.1"/>
</dbReference>
<dbReference type="Proteomes" id="UP000182652">
    <property type="component" value="Unassembled WGS sequence"/>
</dbReference>
<sequence length="360" mass="40976">MTNFAFYLTFYRALARLGVRRLRMGDTRVILTSRGLEEVRDCLQTHSSQLPAFTRIGSVPLPLETQKEIHREILRILRSPKASECFTSPVAPGPIELAGWGVRETWRRLKPLVIPRVPHSESIESFLTEYIENVAIRANIRSTDHLTNRSAQNIWNLMANCMAKAEPHRRTRPEDHATLLDLVNSAGTGLSWEEKAEVLSRLVLSLVGFTGVSLEWALLELACSKTTHPREVLHRSLQTNPSAWKILRAHERCPRMKEERIIIISGTQMMSHRTVGTAFGIWGGRCPAESPALEYLEKTISTIQSTLTVHTSRSMRLIRGRRLTAILDSPPRHKLRLELKEREDAPGIRHSTLSTWRRTP</sequence>
<dbReference type="EMBL" id="FNSN01000003">
    <property type="protein sequence ID" value="SEB61703.1"/>
    <property type="molecule type" value="Genomic_DNA"/>
</dbReference>
<keyword evidence="2" id="KW-1185">Reference proteome</keyword>
<name>A0A1H4KTH1_9MICC</name>
<evidence type="ECO:0000313" key="2">
    <source>
        <dbReference type="Proteomes" id="UP000182652"/>
    </source>
</evidence>
<dbReference type="AlphaFoldDB" id="A0A1H4KTH1"/>
<organism evidence="1 2">
    <name type="scientific">Arthrobacter woluwensis</name>
    <dbReference type="NCBI Taxonomy" id="156980"/>
    <lineage>
        <taxon>Bacteria</taxon>
        <taxon>Bacillati</taxon>
        <taxon>Actinomycetota</taxon>
        <taxon>Actinomycetes</taxon>
        <taxon>Micrococcales</taxon>
        <taxon>Micrococcaceae</taxon>
        <taxon>Arthrobacter</taxon>
    </lineage>
</organism>
<evidence type="ECO:0008006" key="3">
    <source>
        <dbReference type="Google" id="ProtNLM"/>
    </source>
</evidence>